<feature type="binding site" evidence="17">
    <location>
        <position position="86"/>
    </location>
    <ligand>
        <name>[4Fe-4S] cluster</name>
        <dbReference type="ChEBI" id="CHEBI:49883"/>
    </ligand>
</feature>
<dbReference type="InterPro" id="IPR003828">
    <property type="entry name" value="QueH"/>
</dbReference>
<dbReference type="KEGG" id="cni:Calni_2018"/>
<evidence type="ECO:0000256" key="7">
    <source>
        <dbReference type="ARBA" id="ARBA00022694"/>
    </source>
</evidence>
<dbReference type="GO" id="GO:0008616">
    <property type="term" value="P:tRNA queuosine(34) biosynthetic process"/>
    <property type="evidence" value="ECO:0007669"/>
    <property type="project" value="UniProtKB-UniRule"/>
</dbReference>
<dbReference type="HAMAP" id="MF_02089">
    <property type="entry name" value="QueH"/>
    <property type="match status" value="1"/>
</dbReference>
<evidence type="ECO:0000256" key="13">
    <source>
        <dbReference type="ARBA" id="ARBA00023157"/>
    </source>
</evidence>
<comment type="similarity">
    <text evidence="3 17">Belongs to the QueH family.</text>
</comment>
<keyword evidence="13 17" id="KW-1015">Disulfide bond</keyword>
<evidence type="ECO:0000256" key="16">
    <source>
        <dbReference type="ARBA" id="ARBA00047415"/>
    </source>
</evidence>
<evidence type="ECO:0000256" key="4">
    <source>
        <dbReference type="ARBA" id="ARBA00012622"/>
    </source>
</evidence>
<evidence type="ECO:0000256" key="14">
    <source>
        <dbReference type="ARBA" id="ARBA00023284"/>
    </source>
</evidence>
<keyword evidence="8 17" id="KW-0479">Metal-binding</keyword>
<dbReference type="EC" id="1.17.99.6" evidence="4 17"/>
<dbReference type="Pfam" id="PF02677">
    <property type="entry name" value="QueH"/>
    <property type="match status" value="1"/>
</dbReference>
<dbReference type="GO" id="GO:0051539">
    <property type="term" value="F:4 iron, 4 sulfur cluster binding"/>
    <property type="evidence" value="ECO:0007669"/>
    <property type="project" value="UniProtKB-UniRule"/>
</dbReference>
<evidence type="ECO:0000313" key="19">
    <source>
        <dbReference type="Proteomes" id="UP000007039"/>
    </source>
</evidence>
<evidence type="ECO:0000256" key="9">
    <source>
        <dbReference type="ARBA" id="ARBA00022785"/>
    </source>
</evidence>
<evidence type="ECO:0000256" key="6">
    <source>
        <dbReference type="ARBA" id="ARBA00022485"/>
    </source>
</evidence>
<evidence type="ECO:0000256" key="17">
    <source>
        <dbReference type="HAMAP-Rule" id="MF_02089"/>
    </source>
</evidence>
<dbReference type="OrthoDB" id="9801033at2"/>
<evidence type="ECO:0000256" key="2">
    <source>
        <dbReference type="ARBA" id="ARBA00004691"/>
    </source>
</evidence>
<feature type="binding site" evidence="17">
    <location>
        <position position="83"/>
    </location>
    <ligand>
        <name>[4Fe-4S] cluster</name>
        <dbReference type="ChEBI" id="CHEBI:49883"/>
    </ligand>
</feature>
<keyword evidence="12 17" id="KW-0411">Iron-sulfur</keyword>
<keyword evidence="19" id="KW-1185">Reference proteome</keyword>
<comment type="function">
    <text evidence="1 17">Catalyzes the conversion of epoxyqueuosine (oQ) to queuosine (Q), which is a hypermodified base found in the wobble positions of tRNA(Asp), tRNA(Asn), tRNA(His) and tRNA(Tyr).</text>
</comment>
<organism evidence="18 19">
    <name type="scientific">Calditerrivibrio nitroreducens (strain DSM 19672 / NBRC 101217 / Yu37-1)</name>
    <dbReference type="NCBI Taxonomy" id="768670"/>
    <lineage>
        <taxon>Bacteria</taxon>
        <taxon>Pseudomonadati</taxon>
        <taxon>Deferribacterota</taxon>
        <taxon>Deferribacteres</taxon>
        <taxon>Deferribacterales</taxon>
        <taxon>Calditerrivibrionaceae</taxon>
    </lineage>
</organism>
<keyword evidence="14 17" id="KW-0676">Redox-active center</keyword>
<keyword evidence="6 17" id="KW-0004">4Fe-4S</keyword>
<accession>E4THH7</accession>
<dbReference type="GO" id="GO:0046872">
    <property type="term" value="F:metal ion binding"/>
    <property type="evidence" value="ECO:0007669"/>
    <property type="project" value="UniProtKB-KW"/>
</dbReference>
<reference key="1">
    <citation type="submission" date="2010-11" db="EMBL/GenBank/DDBJ databases">
        <title>The complete genome of chromosome of Calditerrivibrio nitroreducens DSM 19672.</title>
        <authorList>
            <consortium name="US DOE Joint Genome Institute (JGI-PGF)"/>
            <person name="Lucas S."/>
            <person name="Copeland A."/>
            <person name="Lapidus A."/>
            <person name="Bruce D."/>
            <person name="Goodwin L."/>
            <person name="Pitluck S."/>
            <person name="Kyrpides N."/>
            <person name="Mavromatis K."/>
            <person name="Ivanova N."/>
            <person name="Mikhailova N."/>
            <person name="Zeytun A."/>
            <person name="Brettin T."/>
            <person name="Detter J.C."/>
            <person name="Tapia R."/>
            <person name="Han C."/>
            <person name="Land M."/>
            <person name="Hauser L."/>
            <person name="Markowitz V."/>
            <person name="Cheng J.-F."/>
            <person name="Hugenholtz P."/>
            <person name="Woyke T."/>
            <person name="Wu D."/>
            <person name="Spring S."/>
            <person name="Schroeder M."/>
            <person name="Brambilla E."/>
            <person name="Klenk H.-P."/>
            <person name="Eisen J.A."/>
        </authorList>
    </citation>
    <scope>NUCLEOTIDE SEQUENCE [LARGE SCALE GENOMIC DNA]</scope>
    <source>
        <strain>DSM 19672</strain>
    </source>
</reference>
<evidence type="ECO:0000256" key="1">
    <source>
        <dbReference type="ARBA" id="ARBA00002268"/>
    </source>
</evidence>
<keyword evidence="11 17" id="KW-0408">Iron</keyword>
<proteinExistence type="inferred from homology"/>
<name>E4THH7_CALNY</name>
<comment type="pathway">
    <text evidence="2 17">tRNA modification; tRNA-queuosine biosynthesis.</text>
</comment>
<evidence type="ECO:0000256" key="3">
    <source>
        <dbReference type="ARBA" id="ARBA00008207"/>
    </source>
</evidence>
<feature type="disulfide bond" description="Redox-active" evidence="17">
    <location>
        <begin position="163"/>
        <end position="165"/>
    </location>
</feature>
<dbReference type="EMBL" id="CP002347">
    <property type="protein sequence ID" value="ADR19912.1"/>
    <property type="molecule type" value="Genomic_DNA"/>
</dbReference>
<sequence length="188" mass="22730">MENILLHQCCGPCSIYPIAILKDKFEITGYFYNPNIHPVLELYTRLENTIKVNNFYNVKSVYNDEYGLKDFFQFRDVEKEKRCSYCYAIRLKNTAKFASENGFKYYTSSLLYSKYQNHTQIRELGENFGKEFNVEFYYYDFREGWKDGIRISKEMNIYRQQYCGCIYSEEERYMTQLSKKIRSTYLPL</sequence>
<dbReference type="HOGENOM" id="CLU_088177_1_1_0"/>
<keyword evidence="10 17" id="KW-0560">Oxidoreductase</keyword>
<dbReference type="GO" id="GO:0052693">
    <property type="term" value="F:epoxyqueuosine reductase activity"/>
    <property type="evidence" value="ECO:0007669"/>
    <property type="project" value="UniProtKB-UniRule"/>
</dbReference>
<evidence type="ECO:0000256" key="12">
    <source>
        <dbReference type="ARBA" id="ARBA00023014"/>
    </source>
</evidence>
<keyword evidence="7 17" id="KW-0819">tRNA processing</keyword>
<protein>
    <recommendedName>
        <fullName evidence="5 17">Epoxyqueuosine reductase QueH</fullName>
        <ecNumber evidence="4 17">1.17.99.6</ecNumber>
    </recommendedName>
    <alternativeName>
        <fullName evidence="15 17">Queuosine biosynthesis protein QueH</fullName>
    </alternativeName>
</protein>
<comment type="catalytic activity">
    <reaction evidence="16 17">
        <text>epoxyqueuosine(34) in tRNA + AH2 = queuosine(34) in tRNA + A + H2O</text>
        <dbReference type="Rhea" id="RHEA:32159"/>
        <dbReference type="Rhea" id="RHEA-COMP:18571"/>
        <dbReference type="Rhea" id="RHEA-COMP:18582"/>
        <dbReference type="ChEBI" id="CHEBI:13193"/>
        <dbReference type="ChEBI" id="CHEBI:15377"/>
        <dbReference type="ChEBI" id="CHEBI:17499"/>
        <dbReference type="ChEBI" id="CHEBI:194431"/>
        <dbReference type="ChEBI" id="CHEBI:194443"/>
        <dbReference type="EC" id="1.17.99.6"/>
    </reaction>
</comment>
<evidence type="ECO:0000256" key="5">
    <source>
        <dbReference type="ARBA" id="ARBA00016895"/>
    </source>
</evidence>
<evidence type="ECO:0000256" key="10">
    <source>
        <dbReference type="ARBA" id="ARBA00023002"/>
    </source>
</evidence>
<reference evidence="18 19" key="2">
    <citation type="journal article" date="2011" name="Stand. Genomic Sci.">
        <title>Complete genome sequence of Calditerrivibrio nitroreducens type strain (Yu37-1).</title>
        <authorList>
            <person name="Pitluck S."/>
            <person name="Sikorski J."/>
            <person name="Zeytun A."/>
            <person name="Lapidus A."/>
            <person name="Nolan M."/>
            <person name="Lucas S."/>
            <person name="Hammon N."/>
            <person name="Deshpande S."/>
            <person name="Cheng J.F."/>
            <person name="Tapia R."/>
            <person name="Han C."/>
            <person name="Goodwin L."/>
            <person name="Liolios K."/>
            <person name="Pagani I."/>
            <person name="Ivanova N."/>
            <person name="Mavromatis K."/>
            <person name="Pati A."/>
            <person name="Chen A."/>
            <person name="Palaniappan K."/>
            <person name="Hauser L."/>
            <person name="Chang Y.J."/>
            <person name="Jeffries C.D."/>
            <person name="Detter J.C."/>
            <person name="Brambilla E."/>
            <person name="Djao O.D."/>
            <person name="Rohde M."/>
            <person name="Spring S."/>
            <person name="Goker M."/>
            <person name="Woyke T."/>
            <person name="Bristow J."/>
            <person name="Eisen J.A."/>
            <person name="Markowitz V."/>
            <person name="Hugenholtz P."/>
            <person name="Kyrpides N.C."/>
            <person name="Klenk H.P."/>
            <person name="Land M."/>
        </authorList>
    </citation>
    <scope>NUCLEOTIDE SEQUENCE [LARGE SCALE GENOMIC DNA]</scope>
    <source>
        <strain evidence="19">DSM 19672 / NBRC 101217 / Yu37-1</strain>
    </source>
</reference>
<dbReference type="RefSeq" id="WP_013452119.1">
    <property type="nucleotide sequence ID" value="NC_014758.1"/>
</dbReference>
<dbReference type="PANTHER" id="PTHR36701">
    <property type="entry name" value="EPOXYQUEUOSINE REDUCTASE QUEH"/>
    <property type="match status" value="1"/>
</dbReference>
<dbReference type="eggNOG" id="COG1636">
    <property type="taxonomic scope" value="Bacteria"/>
</dbReference>
<gene>
    <name evidence="17" type="primary">queH</name>
    <name evidence="18" type="ordered locus">Calni_2018</name>
</gene>
<evidence type="ECO:0000313" key="18">
    <source>
        <dbReference type="EMBL" id="ADR19912.1"/>
    </source>
</evidence>
<feature type="binding site" evidence="17">
    <location>
        <position position="9"/>
    </location>
    <ligand>
        <name>[4Fe-4S] cluster</name>
        <dbReference type="ChEBI" id="CHEBI:49883"/>
    </ligand>
</feature>
<dbReference type="PANTHER" id="PTHR36701:SF1">
    <property type="entry name" value="EPOXYQUEUOSINE REDUCTASE QUEH"/>
    <property type="match status" value="1"/>
</dbReference>
<dbReference type="Proteomes" id="UP000007039">
    <property type="component" value="Chromosome"/>
</dbReference>
<dbReference type="UniPathway" id="UPA00392"/>
<dbReference type="STRING" id="768670.Calni_2018"/>
<keyword evidence="9 17" id="KW-0671">Queuosine biosynthesis</keyword>
<evidence type="ECO:0000256" key="8">
    <source>
        <dbReference type="ARBA" id="ARBA00022723"/>
    </source>
</evidence>
<dbReference type="AlphaFoldDB" id="E4THH7"/>
<feature type="binding site" evidence="17">
    <location>
        <position position="10"/>
    </location>
    <ligand>
        <name>[4Fe-4S] cluster</name>
        <dbReference type="ChEBI" id="CHEBI:49883"/>
    </ligand>
</feature>
<evidence type="ECO:0000256" key="15">
    <source>
        <dbReference type="ARBA" id="ARBA00031446"/>
    </source>
</evidence>
<evidence type="ECO:0000256" key="11">
    <source>
        <dbReference type="ARBA" id="ARBA00023004"/>
    </source>
</evidence>